<dbReference type="Gene3D" id="3.40.50.2000">
    <property type="entry name" value="Glycogen Phosphorylase B"/>
    <property type="match status" value="2"/>
</dbReference>
<sequence>MTAGRTRVGFLSTYPPTQCGLATFTAALTEHMGGPAAGVGVVRVVDSPQPPPAPEVVGQLVNGSASSARSAATLLDGFDVVVVQHEYGIFGGPDGRDVLALVDSLAAPVVVVLHTVLVDPSTSQREILLHLMARAAHLVTMTETARDRLLEHYAADPAKVSVVQHGAPDHRDVGPVVRAALPADRRPTVLTWGLLGPGKGIEWAVEAMPALRDLHPRYLVLGRTHPKVLEHSGDVYRQDLLRRAAENGADDLVEFDASYLDVARLARVVAAADVVLLPYDSREQVTSGVLIEAVAAGRPVVSTAFPHAVELLGDGTGLLVPREDPAAIAAALRRVLTEPGTAARMTRLAEAKAPELVWPAVAARYREIAAAVAGRTTSADVATAS</sequence>
<evidence type="ECO:0000259" key="3">
    <source>
        <dbReference type="Pfam" id="PF13439"/>
    </source>
</evidence>
<keyword evidence="2 4" id="KW-0808">Transferase</keyword>
<evidence type="ECO:0000256" key="2">
    <source>
        <dbReference type="ARBA" id="ARBA00022679"/>
    </source>
</evidence>
<evidence type="ECO:0000256" key="1">
    <source>
        <dbReference type="ARBA" id="ARBA00022676"/>
    </source>
</evidence>
<gene>
    <name evidence="4" type="ORF">ACFOLH_11655</name>
</gene>
<keyword evidence="1 4" id="KW-0328">Glycosyltransferase</keyword>
<organism evidence="4 5">
    <name type="scientific">Aquipuribacter hungaricus</name>
    <dbReference type="NCBI Taxonomy" id="545624"/>
    <lineage>
        <taxon>Bacteria</taxon>
        <taxon>Bacillati</taxon>
        <taxon>Actinomycetota</taxon>
        <taxon>Actinomycetes</taxon>
        <taxon>Micrococcales</taxon>
        <taxon>Intrasporangiaceae</taxon>
        <taxon>Aquipuribacter</taxon>
    </lineage>
</organism>
<comment type="caution">
    <text evidence="4">The sequence shown here is derived from an EMBL/GenBank/DDBJ whole genome shotgun (WGS) entry which is preliminary data.</text>
</comment>
<dbReference type="SUPFAM" id="SSF53756">
    <property type="entry name" value="UDP-Glycosyltransferase/glycogen phosphorylase"/>
    <property type="match status" value="1"/>
</dbReference>
<dbReference type="Proteomes" id="UP001595685">
    <property type="component" value="Unassembled WGS sequence"/>
</dbReference>
<reference evidence="5" key="1">
    <citation type="journal article" date="2019" name="Int. J. Syst. Evol. Microbiol.">
        <title>The Global Catalogue of Microorganisms (GCM) 10K type strain sequencing project: providing services to taxonomists for standard genome sequencing and annotation.</title>
        <authorList>
            <consortium name="The Broad Institute Genomics Platform"/>
            <consortium name="The Broad Institute Genome Sequencing Center for Infectious Disease"/>
            <person name="Wu L."/>
            <person name="Ma J."/>
        </authorList>
    </citation>
    <scope>NUCLEOTIDE SEQUENCE [LARGE SCALE GENOMIC DNA]</scope>
    <source>
        <strain evidence="5">NCAIM B.02333</strain>
    </source>
</reference>
<keyword evidence="5" id="KW-1185">Reference proteome</keyword>
<dbReference type="PANTHER" id="PTHR12526:SF572">
    <property type="entry name" value="BLL5144 PROTEIN"/>
    <property type="match status" value="1"/>
</dbReference>
<dbReference type="InterPro" id="IPR028098">
    <property type="entry name" value="Glyco_trans_4-like_N"/>
</dbReference>
<dbReference type="Pfam" id="PF13439">
    <property type="entry name" value="Glyco_transf_4"/>
    <property type="match status" value="1"/>
</dbReference>
<dbReference type="PANTHER" id="PTHR12526">
    <property type="entry name" value="GLYCOSYLTRANSFERASE"/>
    <property type="match status" value="1"/>
</dbReference>
<dbReference type="GO" id="GO:0016757">
    <property type="term" value="F:glycosyltransferase activity"/>
    <property type="evidence" value="ECO:0007669"/>
    <property type="project" value="UniProtKB-KW"/>
</dbReference>
<protein>
    <submittedName>
        <fullName evidence="4">Glycosyltransferase</fullName>
        <ecNumber evidence="4">2.4.-.-</ecNumber>
    </submittedName>
</protein>
<feature type="domain" description="Glycosyltransferase subfamily 4-like N-terminal" evidence="3">
    <location>
        <begin position="55"/>
        <end position="167"/>
    </location>
</feature>
<dbReference type="Pfam" id="PF13692">
    <property type="entry name" value="Glyco_trans_1_4"/>
    <property type="match status" value="1"/>
</dbReference>
<accession>A0ABV7WHU8</accession>
<name>A0ABV7WHU8_9MICO</name>
<dbReference type="RefSeq" id="WP_340293283.1">
    <property type="nucleotide sequence ID" value="NZ_JBBEOI010000102.1"/>
</dbReference>
<dbReference type="EC" id="2.4.-.-" evidence="4"/>
<dbReference type="EMBL" id="JBHRWW010000007">
    <property type="protein sequence ID" value="MFC3688997.1"/>
    <property type="molecule type" value="Genomic_DNA"/>
</dbReference>
<proteinExistence type="predicted"/>
<evidence type="ECO:0000313" key="4">
    <source>
        <dbReference type="EMBL" id="MFC3688997.1"/>
    </source>
</evidence>
<evidence type="ECO:0000313" key="5">
    <source>
        <dbReference type="Proteomes" id="UP001595685"/>
    </source>
</evidence>